<evidence type="ECO:0000313" key="3">
    <source>
        <dbReference type="Proteomes" id="UP000292627"/>
    </source>
</evidence>
<dbReference type="RefSeq" id="WP_130550746.1">
    <property type="nucleotide sequence ID" value="NZ_SHMC01000002.1"/>
</dbReference>
<dbReference type="AlphaFoldDB" id="A0A4Q8LE88"/>
<feature type="signal peptide" evidence="1">
    <location>
        <begin position="1"/>
        <end position="19"/>
    </location>
</feature>
<dbReference type="OrthoDB" id="6048855at2"/>
<evidence type="ECO:0000256" key="1">
    <source>
        <dbReference type="SAM" id="SignalP"/>
    </source>
</evidence>
<dbReference type="EMBL" id="SHMC01000002">
    <property type="protein sequence ID" value="TAA26895.1"/>
    <property type="molecule type" value="Genomic_DNA"/>
</dbReference>
<keyword evidence="1" id="KW-0732">Signal</keyword>
<dbReference type="Proteomes" id="UP000292627">
    <property type="component" value="Unassembled WGS sequence"/>
</dbReference>
<evidence type="ECO:0000313" key="2">
    <source>
        <dbReference type="EMBL" id="TAA26895.1"/>
    </source>
</evidence>
<organism evidence="2 3">
    <name type="scientific">Pseudoxanthomonas winnipegensis</name>
    <dbReference type="NCBI Taxonomy" id="2480810"/>
    <lineage>
        <taxon>Bacteria</taxon>
        <taxon>Pseudomonadati</taxon>
        <taxon>Pseudomonadota</taxon>
        <taxon>Gammaproteobacteria</taxon>
        <taxon>Lysobacterales</taxon>
        <taxon>Lysobacteraceae</taxon>
        <taxon>Pseudoxanthomonas</taxon>
    </lineage>
</organism>
<accession>A0A4Q8LE88</accession>
<protein>
    <recommendedName>
        <fullName evidence="4">DUF4251 domain-containing protein</fullName>
    </recommendedName>
</protein>
<feature type="chain" id="PRO_5020608804" description="DUF4251 domain-containing protein" evidence="1">
    <location>
        <begin position="20"/>
        <end position="304"/>
    </location>
</feature>
<sequence>MNRMLCFAGLLALSSVARAGTCEDDFEALGDARNGLVFMGSIQKPGMSVSSALGQLQEIARGKSYQIGNESITDASGELVFTQTNVSPPIVMRAQADSTGQVSLGTKLGRGQQVDVENARKEICLMLNMLKPGKEGEAIAASARARHDAGQQVIDAEAPKLSAEIGGDIQKTMAGVNNQGQLKKLLIGSYDKIATQGERNQAFAPIVAKYQGRKYRIDGQVYTVSTQYNGDMQVAYLVTQTKGLFKVRQRSDYNNLNFGITCTLAPDQAKFFLTLSGGDWVKLSGTVSDITPNGMELRDCRQAN</sequence>
<reference evidence="2 3" key="1">
    <citation type="submission" date="2019-02" db="EMBL/GenBank/DDBJ databases">
        <title>WGS of Pseudoxanthomonas species novum from clinical isolates.</title>
        <authorList>
            <person name="Bernier A.-M."/>
            <person name="Bernard K."/>
            <person name="Vachon A."/>
        </authorList>
    </citation>
    <scope>NUCLEOTIDE SEQUENCE [LARGE SCALE GENOMIC DNA]</scope>
    <source>
        <strain evidence="2 3">NML171200</strain>
    </source>
</reference>
<comment type="caution">
    <text evidence="2">The sequence shown here is derived from an EMBL/GenBank/DDBJ whole genome shotgun (WGS) entry which is preliminary data.</text>
</comment>
<name>A0A4Q8LE88_9GAMM</name>
<proteinExistence type="predicted"/>
<evidence type="ECO:0008006" key="4">
    <source>
        <dbReference type="Google" id="ProtNLM"/>
    </source>
</evidence>
<gene>
    <name evidence="2" type="ORF">EA660_06690</name>
</gene>